<dbReference type="Gene3D" id="1.20.1050.10">
    <property type="match status" value="1"/>
</dbReference>
<proteinExistence type="predicted"/>
<comment type="caution">
    <text evidence="2">The sequence shown here is derived from an EMBL/GenBank/DDBJ whole genome shotgun (WGS) entry which is preliminary data.</text>
</comment>
<dbReference type="InterPro" id="IPR040079">
    <property type="entry name" value="Glutathione_S-Trfase"/>
</dbReference>
<dbReference type="Gene3D" id="3.40.30.10">
    <property type="entry name" value="Glutaredoxin"/>
    <property type="match status" value="1"/>
</dbReference>
<dbReference type="SUPFAM" id="SSF52833">
    <property type="entry name" value="Thioredoxin-like"/>
    <property type="match status" value="1"/>
</dbReference>
<keyword evidence="3" id="KW-1185">Reference proteome</keyword>
<dbReference type="InterPro" id="IPR004045">
    <property type="entry name" value="Glutathione_S-Trfase_N"/>
</dbReference>
<dbReference type="SFLD" id="SFLDS00019">
    <property type="entry name" value="Glutathione_Transferase_(cytos"/>
    <property type="match status" value="1"/>
</dbReference>
<dbReference type="InterPro" id="IPR036249">
    <property type="entry name" value="Thioredoxin-like_sf"/>
</dbReference>
<dbReference type="Pfam" id="PF13409">
    <property type="entry name" value="GST_N_2"/>
    <property type="match status" value="1"/>
</dbReference>
<evidence type="ECO:0000313" key="3">
    <source>
        <dbReference type="Proteomes" id="UP000553632"/>
    </source>
</evidence>
<feature type="non-terminal residue" evidence="2">
    <location>
        <position position="371"/>
    </location>
</feature>
<dbReference type="PANTHER" id="PTHR43968">
    <property type="match status" value="1"/>
</dbReference>
<dbReference type="OMA" id="RIALEWY"/>
<accession>A0A7J6S7E4</accession>
<name>A0A7J6S7E4_PEROL</name>
<dbReference type="SUPFAM" id="SSF47616">
    <property type="entry name" value="GST C-terminal domain-like"/>
    <property type="match status" value="1"/>
</dbReference>
<dbReference type="EMBL" id="JABANO010020257">
    <property type="protein sequence ID" value="KAF4728807.1"/>
    <property type="molecule type" value="Genomic_DNA"/>
</dbReference>
<gene>
    <name evidence="2" type="primary">GSTU1_5</name>
    <name evidence="2" type="ORF">FOZ63_027467</name>
</gene>
<dbReference type="GO" id="GO:0005737">
    <property type="term" value="C:cytoplasm"/>
    <property type="evidence" value="ECO:0007669"/>
    <property type="project" value="TreeGrafter"/>
</dbReference>
<dbReference type="GO" id="GO:0016740">
    <property type="term" value="F:transferase activity"/>
    <property type="evidence" value="ECO:0007669"/>
    <property type="project" value="UniProtKB-KW"/>
</dbReference>
<dbReference type="InterPro" id="IPR036282">
    <property type="entry name" value="Glutathione-S-Trfase_C_sf"/>
</dbReference>
<evidence type="ECO:0000313" key="2">
    <source>
        <dbReference type="EMBL" id="KAF4728807.1"/>
    </source>
</evidence>
<sequence length="371" mass="42216">DNDGLRSLVENDDRYRKKEGGRLPFMIINDTDFDVKCYIYYASDTVQFISLSSHDCAQWGMLELACRDHADLKAFRLGVARAGHHLCSRVVQRGCVYRLVSDSNDALSETNEENFSIMAADNHHKLPSIRFLTAFFCPYAQRARIALEWYKIPFELIECLNPGLNGYSKHPLLLENNPKGLVPTLIVEHDEGNREVVESLNVVEYLDGVARRAGLATKPLRPDDDEERRRLMKAAEAFNSSFCNRFIQCFRRNKPEVFPDMIAALESFSSEMVGPFYNGTLPCIVDVALYPFAYATAVLGASKGPQYTLSRDNHPQLGKYFDWLSRMSEVAAVKETLLPPRHLIQTIELRYDHLTKLAGEKARLQRQASKL</sequence>
<evidence type="ECO:0000259" key="1">
    <source>
        <dbReference type="PROSITE" id="PS50404"/>
    </source>
</evidence>
<organism evidence="2 3">
    <name type="scientific">Perkinsus olseni</name>
    <name type="common">Perkinsus atlanticus</name>
    <dbReference type="NCBI Taxonomy" id="32597"/>
    <lineage>
        <taxon>Eukaryota</taxon>
        <taxon>Sar</taxon>
        <taxon>Alveolata</taxon>
        <taxon>Perkinsozoa</taxon>
        <taxon>Perkinsea</taxon>
        <taxon>Perkinsida</taxon>
        <taxon>Perkinsidae</taxon>
        <taxon>Perkinsus</taxon>
    </lineage>
</organism>
<dbReference type="Proteomes" id="UP000553632">
    <property type="component" value="Unassembled WGS sequence"/>
</dbReference>
<dbReference type="PANTHER" id="PTHR43968:SF6">
    <property type="entry name" value="GLUTATHIONE S-TRANSFERASE OMEGA"/>
    <property type="match status" value="1"/>
</dbReference>
<dbReference type="PROSITE" id="PS50404">
    <property type="entry name" value="GST_NTER"/>
    <property type="match status" value="1"/>
</dbReference>
<keyword evidence="2" id="KW-0808">Transferase</keyword>
<dbReference type="InterPro" id="IPR050983">
    <property type="entry name" value="GST_Omega/HSP26"/>
</dbReference>
<dbReference type="AlphaFoldDB" id="A0A7J6S7E4"/>
<feature type="domain" description="GST N-terminal" evidence="1">
    <location>
        <begin position="127"/>
        <end position="214"/>
    </location>
</feature>
<reference evidence="2 3" key="1">
    <citation type="submission" date="2020-04" db="EMBL/GenBank/DDBJ databases">
        <title>Perkinsus olseni comparative genomics.</title>
        <authorList>
            <person name="Bogema D.R."/>
        </authorList>
    </citation>
    <scope>NUCLEOTIDE SEQUENCE [LARGE SCALE GENOMIC DNA]</scope>
    <source>
        <strain evidence="2 3">ATCC PRA-207</strain>
    </source>
</reference>
<protein>
    <submittedName>
        <fullName evidence="2">Glutathione S-transferase U1</fullName>
    </submittedName>
</protein>